<protein>
    <submittedName>
        <fullName evidence="1">Uncharacterized protein</fullName>
    </submittedName>
</protein>
<dbReference type="EMBL" id="BARU01018905">
    <property type="protein sequence ID" value="GAH61093.1"/>
    <property type="molecule type" value="Genomic_DNA"/>
</dbReference>
<name>X1IU84_9ZZZZ</name>
<sequence length="70" mass="7853">MVKRKPKVDWRCTKDRAGAWSCLGYRNGKRTLVSLYTDGLINITGKNIKCDKASIMQSDVMICGSEVTIK</sequence>
<accession>X1IU84</accession>
<proteinExistence type="predicted"/>
<reference evidence="1" key="1">
    <citation type="journal article" date="2014" name="Front. Microbiol.">
        <title>High frequency of phylogenetically diverse reductive dehalogenase-homologous genes in deep subseafloor sedimentary metagenomes.</title>
        <authorList>
            <person name="Kawai M."/>
            <person name="Futagami T."/>
            <person name="Toyoda A."/>
            <person name="Takaki Y."/>
            <person name="Nishi S."/>
            <person name="Hori S."/>
            <person name="Arai W."/>
            <person name="Tsubouchi T."/>
            <person name="Morono Y."/>
            <person name="Uchiyama I."/>
            <person name="Ito T."/>
            <person name="Fujiyama A."/>
            <person name="Inagaki F."/>
            <person name="Takami H."/>
        </authorList>
    </citation>
    <scope>NUCLEOTIDE SEQUENCE</scope>
    <source>
        <strain evidence="1">Expedition CK06-06</strain>
    </source>
</reference>
<organism evidence="1">
    <name type="scientific">marine sediment metagenome</name>
    <dbReference type="NCBI Taxonomy" id="412755"/>
    <lineage>
        <taxon>unclassified sequences</taxon>
        <taxon>metagenomes</taxon>
        <taxon>ecological metagenomes</taxon>
    </lineage>
</organism>
<gene>
    <name evidence="1" type="ORF">S03H2_31193</name>
</gene>
<dbReference type="AlphaFoldDB" id="X1IU84"/>
<comment type="caution">
    <text evidence="1">The sequence shown here is derived from an EMBL/GenBank/DDBJ whole genome shotgun (WGS) entry which is preliminary data.</text>
</comment>
<evidence type="ECO:0000313" key="1">
    <source>
        <dbReference type="EMBL" id="GAH61093.1"/>
    </source>
</evidence>